<reference evidence="2 3" key="1">
    <citation type="submission" date="2015-09" db="EMBL/GenBank/DDBJ databases">
        <title>Atta colombica WGS genome.</title>
        <authorList>
            <person name="Nygaard S."/>
            <person name="Hu H."/>
            <person name="Boomsma J."/>
            <person name="Zhang G."/>
        </authorList>
    </citation>
    <scope>NUCLEOTIDE SEQUENCE [LARGE SCALE GENOMIC DNA]</scope>
    <source>
        <strain evidence="2">Treedump-2</strain>
        <tissue evidence="2">Whole body</tissue>
    </source>
</reference>
<feature type="region of interest" description="Disordered" evidence="1">
    <location>
        <begin position="65"/>
        <end position="105"/>
    </location>
</feature>
<dbReference type="EMBL" id="KQ976455">
    <property type="protein sequence ID" value="KYM85004.1"/>
    <property type="molecule type" value="Genomic_DNA"/>
</dbReference>
<protein>
    <submittedName>
        <fullName evidence="2">Uncharacterized protein</fullName>
    </submittedName>
</protein>
<evidence type="ECO:0000313" key="2">
    <source>
        <dbReference type="EMBL" id="KYM85004.1"/>
    </source>
</evidence>
<name>A0A195BIR7_9HYME</name>
<gene>
    <name evidence="2" type="ORF">ALC53_04792</name>
</gene>
<keyword evidence="3" id="KW-1185">Reference proteome</keyword>
<proteinExistence type="predicted"/>
<evidence type="ECO:0000256" key="1">
    <source>
        <dbReference type="SAM" id="MobiDB-lite"/>
    </source>
</evidence>
<organism evidence="2 3">
    <name type="scientific">Atta colombica</name>
    <dbReference type="NCBI Taxonomy" id="520822"/>
    <lineage>
        <taxon>Eukaryota</taxon>
        <taxon>Metazoa</taxon>
        <taxon>Ecdysozoa</taxon>
        <taxon>Arthropoda</taxon>
        <taxon>Hexapoda</taxon>
        <taxon>Insecta</taxon>
        <taxon>Pterygota</taxon>
        <taxon>Neoptera</taxon>
        <taxon>Endopterygota</taxon>
        <taxon>Hymenoptera</taxon>
        <taxon>Apocrita</taxon>
        <taxon>Aculeata</taxon>
        <taxon>Formicoidea</taxon>
        <taxon>Formicidae</taxon>
        <taxon>Myrmicinae</taxon>
        <taxon>Atta</taxon>
    </lineage>
</organism>
<sequence>MGATVLLERRDKGEKYIERRGERAKRRVAARTYVRRPPPTSGRRAVTPVYPQHIISETVERGKLAGAGGWAGTHRSSPPPTPPDTSIHPSLHPRLLSTTGTSKPSHGVVAANLVCELQNPPPPTRAYK</sequence>
<dbReference type="Proteomes" id="UP000078540">
    <property type="component" value="Unassembled WGS sequence"/>
</dbReference>
<accession>A0A195BIR7</accession>
<dbReference type="AlphaFoldDB" id="A0A195BIR7"/>
<evidence type="ECO:0000313" key="3">
    <source>
        <dbReference type="Proteomes" id="UP000078540"/>
    </source>
</evidence>